<keyword evidence="1" id="KW-1133">Transmembrane helix</keyword>
<keyword evidence="1" id="KW-0472">Membrane</keyword>
<feature type="transmembrane region" description="Helical" evidence="1">
    <location>
        <begin position="12"/>
        <end position="34"/>
    </location>
</feature>
<sequence>MDTLVSLGYWGLFIGSFLASTVIPMSADVLLVGVLALGGNVWWCLAIATAGNWLGGLTSYWIGWLGRWDWMERWFKVKREQLEKQKGYIDRYGVWLALFTWLPLVGDLFAIALGFYRIRPKMSAFYMLVGRFARFVVWVLLYLKYADRFVEWISNN</sequence>
<dbReference type="Pfam" id="PF09335">
    <property type="entry name" value="VTT_dom"/>
    <property type="match status" value="1"/>
</dbReference>
<dbReference type="InterPro" id="IPR032816">
    <property type="entry name" value="VTT_dom"/>
</dbReference>
<accession>A0ABR7CY36</accession>
<keyword evidence="1" id="KW-0812">Transmembrane</keyword>
<dbReference type="PANTHER" id="PTHR42709:SF4">
    <property type="entry name" value="INNER MEMBRANE PROTEIN YQAA"/>
    <property type="match status" value="1"/>
</dbReference>
<evidence type="ECO:0000313" key="4">
    <source>
        <dbReference type="Proteomes" id="UP000646484"/>
    </source>
</evidence>
<dbReference type="RefSeq" id="WP_186975312.1">
    <property type="nucleotide sequence ID" value="NZ_JACOOH010000002.1"/>
</dbReference>
<evidence type="ECO:0000259" key="2">
    <source>
        <dbReference type="Pfam" id="PF09335"/>
    </source>
</evidence>
<feature type="domain" description="VTT" evidence="2">
    <location>
        <begin position="29"/>
        <end position="141"/>
    </location>
</feature>
<dbReference type="EMBL" id="JACOOH010000002">
    <property type="protein sequence ID" value="MBC5620588.1"/>
    <property type="molecule type" value="Genomic_DNA"/>
</dbReference>
<gene>
    <name evidence="3" type="ORF">H8S64_05705</name>
</gene>
<feature type="transmembrane region" description="Helical" evidence="1">
    <location>
        <begin position="123"/>
        <end position="143"/>
    </location>
</feature>
<protein>
    <submittedName>
        <fullName evidence="3">DedA family protein</fullName>
    </submittedName>
</protein>
<feature type="transmembrane region" description="Helical" evidence="1">
    <location>
        <begin position="41"/>
        <end position="62"/>
    </location>
</feature>
<feature type="transmembrane region" description="Helical" evidence="1">
    <location>
        <begin position="92"/>
        <end position="116"/>
    </location>
</feature>
<comment type="caution">
    <text evidence="3">The sequence shown here is derived from an EMBL/GenBank/DDBJ whole genome shotgun (WGS) entry which is preliminary data.</text>
</comment>
<proteinExistence type="predicted"/>
<name>A0ABR7CY36_9BACT</name>
<evidence type="ECO:0000256" key="1">
    <source>
        <dbReference type="SAM" id="Phobius"/>
    </source>
</evidence>
<evidence type="ECO:0000313" key="3">
    <source>
        <dbReference type="EMBL" id="MBC5620588.1"/>
    </source>
</evidence>
<reference evidence="3 4" key="1">
    <citation type="submission" date="2020-08" db="EMBL/GenBank/DDBJ databases">
        <title>Genome public.</title>
        <authorList>
            <person name="Liu C."/>
            <person name="Sun Q."/>
        </authorList>
    </citation>
    <scope>NUCLEOTIDE SEQUENCE [LARGE SCALE GENOMIC DNA]</scope>
    <source>
        <strain evidence="3 4">NSJ-56</strain>
    </source>
</reference>
<dbReference type="PANTHER" id="PTHR42709">
    <property type="entry name" value="ALKALINE PHOSPHATASE LIKE PROTEIN"/>
    <property type="match status" value="1"/>
</dbReference>
<organism evidence="3 4">
    <name type="scientific">Butyricimonas hominis</name>
    <dbReference type="NCBI Taxonomy" id="2763032"/>
    <lineage>
        <taxon>Bacteria</taxon>
        <taxon>Pseudomonadati</taxon>
        <taxon>Bacteroidota</taxon>
        <taxon>Bacteroidia</taxon>
        <taxon>Bacteroidales</taxon>
        <taxon>Odoribacteraceae</taxon>
        <taxon>Butyricimonas</taxon>
    </lineage>
</organism>
<keyword evidence="4" id="KW-1185">Reference proteome</keyword>
<dbReference type="InterPro" id="IPR051311">
    <property type="entry name" value="DedA_domain"/>
</dbReference>
<dbReference type="Proteomes" id="UP000646484">
    <property type="component" value="Unassembled WGS sequence"/>
</dbReference>